<dbReference type="EMBL" id="BLBS01000010">
    <property type="protein sequence ID" value="GET86247.1"/>
    <property type="molecule type" value="Genomic_DNA"/>
</dbReference>
<evidence type="ECO:0000313" key="1">
    <source>
        <dbReference type="EMBL" id="GET86247.1"/>
    </source>
</evidence>
<gene>
    <name evidence="1" type="ORF">LtaPh_0900861</name>
</gene>
<dbReference type="AlphaFoldDB" id="A0A640KET0"/>
<comment type="caution">
    <text evidence="1">The sequence shown here is derived from an EMBL/GenBank/DDBJ whole genome shotgun (WGS) entry which is preliminary data.</text>
</comment>
<reference evidence="1" key="1">
    <citation type="submission" date="2019-11" db="EMBL/GenBank/DDBJ databases">
        <title>Leishmania tarentolae CDS.</title>
        <authorList>
            <person name="Goto Y."/>
            <person name="Yamagishi J."/>
        </authorList>
    </citation>
    <scope>NUCLEOTIDE SEQUENCE [LARGE SCALE GENOMIC DNA]</scope>
    <source>
        <strain evidence="1">Parrot Tar II</strain>
    </source>
</reference>
<evidence type="ECO:0000313" key="2">
    <source>
        <dbReference type="Proteomes" id="UP000419144"/>
    </source>
</evidence>
<sequence length="141" mass="16400">MPHPFSRYVELPFYDLGHGRRDTLRKKHRYSPVHSALHQWHRVVHGGGHVHDVHRLVWHAGTHQLLLHHHRIHLLSRSLWTSQTHLHACVPDTVALERNHSIQRILFILKQDKAIPLAQPRLLIVLHGTGDDAAKGREQIQ</sequence>
<dbReference type="VEuPathDB" id="TriTrypDB:LtaPh_0900861"/>
<name>A0A640KET0_LEITA</name>
<protein>
    <submittedName>
        <fullName evidence="1">RNA-binding protein 5, putative</fullName>
    </submittedName>
</protein>
<accession>A0A640KET0</accession>
<proteinExistence type="predicted"/>
<dbReference type="Proteomes" id="UP000419144">
    <property type="component" value="Unassembled WGS sequence"/>
</dbReference>
<keyword evidence="2" id="KW-1185">Reference proteome</keyword>
<organism evidence="1 2">
    <name type="scientific">Leishmania tarentolae</name>
    <name type="common">Sauroleishmania tarentolae</name>
    <dbReference type="NCBI Taxonomy" id="5689"/>
    <lineage>
        <taxon>Eukaryota</taxon>
        <taxon>Discoba</taxon>
        <taxon>Euglenozoa</taxon>
        <taxon>Kinetoplastea</taxon>
        <taxon>Metakinetoplastina</taxon>
        <taxon>Trypanosomatida</taxon>
        <taxon>Trypanosomatidae</taxon>
        <taxon>Leishmaniinae</taxon>
        <taxon>Leishmania</taxon>
        <taxon>lizard Leishmania</taxon>
    </lineage>
</organism>